<evidence type="ECO:0000256" key="10">
    <source>
        <dbReference type="ARBA" id="ARBA00022695"/>
    </source>
</evidence>
<keyword evidence="10 16" id="KW-0548">Nucleotidyltransferase</keyword>
<dbReference type="STRING" id="857967.G0QK00"/>
<dbReference type="AlphaFoldDB" id="G0QK00"/>
<dbReference type="Proteomes" id="UP000008983">
    <property type="component" value="Unassembled WGS sequence"/>
</dbReference>
<name>G0QK00_ICHMU</name>
<feature type="transmembrane region" description="Helical" evidence="16">
    <location>
        <begin position="274"/>
        <end position="296"/>
    </location>
</feature>
<dbReference type="OrthoDB" id="10260889at2759"/>
<dbReference type="GeneID" id="14910647"/>
<dbReference type="EMBL" id="GL983112">
    <property type="protein sequence ID" value="EGR34460.1"/>
    <property type="molecule type" value="Genomic_DNA"/>
</dbReference>
<sequence>MYKYAYSFMQRTVWTIVMLVGFIGVIASGPLYCTFLIQLIMFSIFKEIISLKRNFNKEIRIPWFFVINWYFFFVGNYFFYGLLFQQKLKGVIIFNTILQIMIKYHKFISFSLWIIGFLVFVISLKKGYYRYQFRQFAWTHLALILVVAQVSFIIVNLLDGMIWFILPTMLVITNDIFAYIFGKIFGKTKLIELSPKKTWEGFIGGFFSSILFALFLSGLLQQIPLLICPSNKLIFTPFIQPDCTPNQIFIYKQYDFPEVFQAIFNIQHIYFSDFQFHSLVLSMFASLIAPFGGFFASGFKRAIKIKDFADVIPGHGGITDRMDCQLLMVYIFFIILQLKKKKGMFTYVYIHQFVLGSQSQSVENILMGIVSLSNEKQVLIYKQLGKILLQKNLLLDNNNNQ</sequence>
<keyword evidence="19" id="KW-1185">Reference proteome</keyword>
<dbReference type="GO" id="GO:0005789">
    <property type="term" value="C:endoplasmic reticulum membrane"/>
    <property type="evidence" value="ECO:0007669"/>
    <property type="project" value="TreeGrafter"/>
</dbReference>
<gene>
    <name evidence="18" type="ORF">IMG5_010870</name>
</gene>
<comment type="subcellular location">
    <subcellularLocation>
        <location evidence="2">Membrane</location>
        <topology evidence="2">Multi-pass membrane protein</topology>
    </subcellularLocation>
</comment>
<dbReference type="PANTHER" id="PTHR13773">
    <property type="entry name" value="PHOSPHATIDATE CYTIDYLYLTRANSFERASE"/>
    <property type="match status" value="1"/>
</dbReference>
<comment type="pathway">
    <text evidence="4">Lipid metabolism.</text>
</comment>
<evidence type="ECO:0000256" key="15">
    <source>
        <dbReference type="ARBA" id="ARBA00023264"/>
    </source>
</evidence>
<evidence type="ECO:0000256" key="8">
    <source>
        <dbReference type="ARBA" id="ARBA00022679"/>
    </source>
</evidence>
<evidence type="ECO:0000256" key="4">
    <source>
        <dbReference type="ARBA" id="ARBA00005189"/>
    </source>
</evidence>
<evidence type="ECO:0000256" key="3">
    <source>
        <dbReference type="ARBA" id="ARBA00005119"/>
    </source>
</evidence>
<comment type="similarity">
    <text evidence="5 16 17">Belongs to the CDS family.</text>
</comment>
<keyword evidence="11 16" id="KW-1133">Transmembrane helix</keyword>
<dbReference type="FunCoup" id="G0QK00">
    <property type="interactions" value="230"/>
</dbReference>
<evidence type="ECO:0000256" key="12">
    <source>
        <dbReference type="ARBA" id="ARBA00023098"/>
    </source>
</evidence>
<protein>
    <recommendedName>
        <fullName evidence="6 16">Phosphatidate cytidylyltransferase</fullName>
        <ecNumber evidence="6 16">2.7.7.41</ecNumber>
    </recommendedName>
</protein>
<reference evidence="18 19" key="1">
    <citation type="submission" date="2011-07" db="EMBL/GenBank/DDBJ databases">
        <authorList>
            <person name="Coyne R."/>
            <person name="Brami D."/>
            <person name="Johnson J."/>
            <person name="Hostetler J."/>
            <person name="Hannick L."/>
            <person name="Clark T."/>
            <person name="Cassidy-Hanley D."/>
            <person name="Inman J."/>
        </authorList>
    </citation>
    <scope>NUCLEOTIDE SEQUENCE [LARGE SCALE GENOMIC DNA]</scope>
    <source>
        <strain evidence="18 19">G5</strain>
    </source>
</reference>
<evidence type="ECO:0000256" key="6">
    <source>
        <dbReference type="ARBA" id="ARBA00012487"/>
    </source>
</evidence>
<dbReference type="GO" id="GO:0004605">
    <property type="term" value="F:phosphatidate cytidylyltransferase activity"/>
    <property type="evidence" value="ECO:0007669"/>
    <property type="project" value="UniProtKB-UniRule"/>
</dbReference>
<dbReference type="InterPro" id="IPR016720">
    <property type="entry name" value="PC_Trfase_euk"/>
</dbReference>
<evidence type="ECO:0000313" key="18">
    <source>
        <dbReference type="EMBL" id="EGR34460.1"/>
    </source>
</evidence>
<feature type="transmembrane region" description="Helical" evidence="16">
    <location>
        <begin position="104"/>
        <end position="124"/>
    </location>
</feature>
<keyword evidence="8 16" id="KW-0808">Transferase</keyword>
<evidence type="ECO:0000256" key="13">
    <source>
        <dbReference type="ARBA" id="ARBA00023136"/>
    </source>
</evidence>
<evidence type="ECO:0000256" key="16">
    <source>
        <dbReference type="PIRNR" id="PIRNR018269"/>
    </source>
</evidence>
<dbReference type="UniPathway" id="UPA00557">
    <property type="reaction ID" value="UER00614"/>
</dbReference>
<evidence type="ECO:0000313" key="19">
    <source>
        <dbReference type="Proteomes" id="UP000008983"/>
    </source>
</evidence>
<keyword evidence="12 16" id="KW-0443">Lipid metabolism</keyword>
<keyword evidence="13 16" id="KW-0472">Membrane</keyword>
<accession>G0QK00</accession>
<keyword evidence="7 16" id="KW-0444">Lipid biosynthesis</keyword>
<keyword evidence="15 16" id="KW-1208">Phospholipid metabolism</keyword>
<dbReference type="PROSITE" id="PS01315">
    <property type="entry name" value="CDS"/>
    <property type="match status" value="1"/>
</dbReference>
<dbReference type="EC" id="2.7.7.41" evidence="6 16"/>
<feature type="transmembrane region" description="Helical" evidence="16">
    <location>
        <begin position="136"/>
        <end position="155"/>
    </location>
</feature>
<dbReference type="GO" id="GO:0016024">
    <property type="term" value="P:CDP-diacylglycerol biosynthetic process"/>
    <property type="evidence" value="ECO:0007669"/>
    <property type="project" value="UniProtKB-UniRule"/>
</dbReference>
<feature type="transmembrane region" description="Helical" evidence="16">
    <location>
        <begin position="12"/>
        <end position="42"/>
    </location>
</feature>
<feature type="transmembrane region" description="Helical" evidence="16">
    <location>
        <begin position="161"/>
        <end position="181"/>
    </location>
</feature>
<evidence type="ECO:0000256" key="2">
    <source>
        <dbReference type="ARBA" id="ARBA00004141"/>
    </source>
</evidence>
<evidence type="ECO:0000256" key="5">
    <source>
        <dbReference type="ARBA" id="ARBA00010185"/>
    </source>
</evidence>
<evidence type="ECO:0000256" key="17">
    <source>
        <dbReference type="RuleBase" id="RU003938"/>
    </source>
</evidence>
<dbReference type="PIRSF" id="PIRSF018269">
    <property type="entry name" value="PC_trans_euk"/>
    <property type="match status" value="1"/>
</dbReference>
<evidence type="ECO:0000256" key="1">
    <source>
        <dbReference type="ARBA" id="ARBA00001698"/>
    </source>
</evidence>
<dbReference type="eggNOG" id="KOG1440">
    <property type="taxonomic scope" value="Eukaryota"/>
</dbReference>
<evidence type="ECO:0000256" key="7">
    <source>
        <dbReference type="ARBA" id="ARBA00022516"/>
    </source>
</evidence>
<comment type="pathway">
    <text evidence="3 16 17">Phospholipid metabolism; CDP-diacylglycerol biosynthesis; CDP-diacylglycerol from sn-glycerol 3-phosphate: step 3/3.</text>
</comment>
<feature type="transmembrane region" description="Helical" evidence="16">
    <location>
        <begin position="202"/>
        <end position="223"/>
    </location>
</feature>
<keyword evidence="14 16" id="KW-0594">Phospholipid biosynthesis</keyword>
<evidence type="ECO:0000256" key="14">
    <source>
        <dbReference type="ARBA" id="ARBA00023209"/>
    </source>
</evidence>
<dbReference type="Pfam" id="PF01148">
    <property type="entry name" value="CTP_transf_1"/>
    <property type="match status" value="1"/>
</dbReference>
<dbReference type="InParanoid" id="G0QK00"/>
<proteinExistence type="inferred from homology"/>
<keyword evidence="9 16" id="KW-0812">Transmembrane</keyword>
<evidence type="ECO:0000256" key="9">
    <source>
        <dbReference type="ARBA" id="ARBA00022692"/>
    </source>
</evidence>
<organism evidence="18 19">
    <name type="scientific">Ichthyophthirius multifiliis</name>
    <name type="common">White spot disease agent</name>
    <name type="synonym">Ich</name>
    <dbReference type="NCBI Taxonomy" id="5932"/>
    <lineage>
        <taxon>Eukaryota</taxon>
        <taxon>Sar</taxon>
        <taxon>Alveolata</taxon>
        <taxon>Ciliophora</taxon>
        <taxon>Intramacronucleata</taxon>
        <taxon>Oligohymenophorea</taxon>
        <taxon>Hymenostomatida</taxon>
        <taxon>Ophryoglenina</taxon>
        <taxon>Ichthyophthirius</taxon>
    </lineage>
</organism>
<dbReference type="OMA" id="FVIESTM"/>
<dbReference type="RefSeq" id="XP_004039764.1">
    <property type="nucleotide sequence ID" value="XM_004039716.1"/>
</dbReference>
<dbReference type="PANTHER" id="PTHR13773:SF8">
    <property type="entry name" value="PHOSPHATIDATE CYTIDYLYLTRANSFERASE, PHOTORECEPTOR-SPECIFIC"/>
    <property type="match status" value="1"/>
</dbReference>
<dbReference type="InterPro" id="IPR000374">
    <property type="entry name" value="PC_trans"/>
</dbReference>
<evidence type="ECO:0000256" key="11">
    <source>
        <dbReference type="ARBA" id="ARBA00022989"/>
    </source>
</evidence>
<comment type="catalytic activity">
    <reaction evidence="1 16 17">
        <text>a 1,2-diacyl-sn-glycero-3-phosphate + CTP + H(+) = a CDP-1,2-diacyl-sn-glycerol + diphosphate</text>
        <dbReference type="Rhea" id="RHEA:16229"/>
        <dbReference type="ChEBI" id="CHEBI:15378"/>
        <dbReference type="ChEBI" id="CHEBI:33019"/>
        <dbReference type="ChEBI" id="CHEBI:37563"/>
        <dbReference type="ChEBI" id="CHEBI:58332"/>
        <dbReference type="ChEBI" id="CHEBI:58608"/>
        <dbReference type="EC" id="2.7.7.41"/>
    </reaction>
</comment>
<feature type="transmembrane region" description="Helical" evidence="16">
    <location>
        <begin position="63"/>
        <end position="84"/>
    </location>
</feature>